<accession>A0AA90SZ63</accession>
<organism evidence="1 2">
    <name type="scientific">Candidatus Endonucleibacter bathymodioli</name>
    <dbReference type="NCBI Taxonomy" id="539814"/>
    <lineage>
        <taxon>Bacteria</taxon>
        <taxon>Pseudomonadati</taxon>
        <taxon>Pseudomonadota</taxon>
        <taxon>Gammaproteobacteria</taxon>
        <taxon>Oceanospirillales</taxon>
        <taxon>Endozoicomonadaceae</taxon>
        <taxon>Candidatus Endonucleibacter</taxon>
    </lineage>
</organism>
<sequence>MVEGGRGLTEIVSRYTQTFLWLQRYDEGLLDEPNGQTGGALATPEQAMQSLQALKQSLI</sequence>
<comment type="caution">
    <text evidence="1">The sequence shown here is derived from an EMBL/GenBank/DDBJ whole genome shotgun (WGS) entry which is preliminary data.</text>
</comment>
<dbReference type="EMBL" id="JASXSV010000067">
    <property type="protein sequence ID" value="MDP0590398.1"/>
    <property type="molecule type" value="Genomic_DNA"/>
</dbReference>
<evidence type="ECO:0000313" key="1">
    <source>
        <dbReference type="EMBL" id="MDP0590398.1"/>
    </source>
</evidence>
<dbReference type="AlphaFoldDB" id="A0AA90SZ63"/>
<dbReference type="Proteomes" id="UP001178148">
    <property type="component" value="Unassembled WGS sequence"/>
</dbReference>
<proteinExistence type="predicted"/>
<protein>
    <submittedName>
        <fullName evidence="1">Uncharacterized protein</fullName>
    </submittedName>
</protein>
<keyword evidence="2" id="KW-1185">Reference proteome</keyword>
<evidence type="ECO:0000313" key="2">
    <source>
        <dbReference type="Proteomes" id="UP001178148"/>
    </source>
</evidence>
<reference evidence="1 2" key="1">
    <citation type="journal article" date="2023" name="bioRxiv">
        <title>An intranuclear bacterial parasite of deep-sea mussels expresses apoptosis inhibitors acquired from its host.</title>
        <authorList>
            <person name="Gonzalez Porras M.A."/>
            <person name="Assie A."/>
            <person name="Tietjen M."/>
            <person name="Violette M."/>
            <person name="Kleiner M."/>
            <person name="Gruber-Vodicka H."/>
            <person name="Dubilier N."/>
            <person name="Leisch N."/>
        </authorList>
    </citation>
    <scope>NUCLEOTIDE SEQUENCE [LARGE SCALE GENOMIC DNA]</scope>
    <source>
        <strain evidence="1">IAP13</strain>
    </source>
</reference>
<gene>
    <name evidence="1" type="ORF">QS748_14890</name>
</gene>
<name>A0AA90SZ63_9GAMM</name>